<dbReference type="InterPro" id="IPR002018">
    <property type="entry name" value="CarbesteraseB"/>
</dbReference>
<accession>A0A917B5D7</accession>
<protein>
    <recommendedName>
        <fullName evidence="3">Carboxylic ester hydrolase</fullName>
        <ecNumber evidence="3">3.1.1.-</ecNumber>
    </recommendedName>
</protein>
<dbReference type="Gene3D" id="3.40.50.1820">
    <property type="entry name" value="alpha/beta hydrolase"/>
    <property type="match status" value="1"/>
</dbReference>
<comment type="caution">
    <text evidence="6">The sequence shown here is derived from an EMBL/GenBank/DDBJ whole genome shotgun (WGS) entry which is preliminary data.</text>
</comment>
<evidence type="ECO:0000256" key="2">
    <source>
        <dbReference type="ARBA" id="ARBA00022801"/>
    </source>
</evidence>
<proteinExistence type="inferred from homology"/>
<keyword evidence="2 3" id="KW-0378">Hydrolase</keyword>
<dbReference type="Pfam" id="PF00135">
    <property type="entry name" value="COesterase"/>
    <property type="match status" value="1"/>
</dbReference>
<feature type="domain" description="Carboxylesterase type B" evidence="5">
    <location>
        <begin position="54"/>
        <end position="366"/>
    </location>
</feature>
<dbReference type="SUPFAM" id="SSF53474">
    <property type="entry name" value="alpha/beta-Hydrolases"/>
    <property type="match status" value="1"/>
</dbReference>
<dbReference type="Proteomes" id="UP000598775">
    <property type="component" value="Unassembled WGS sequence"/>
</dbReference>
<dbReference type="AlphaFoldDB" id="A0A917B5D7"/>
<keyword evidence="7" id="KW-1185">Reference proteome</keyword>
<name>A0A917B5D7_9MICO</name>
<comment type="similarity">
    <text evidence="1 3">Belongs to the type-B carboxylesterase/lipase family.</text>
</comment>
<dbReference type="GO" id="GO:0016787">
    <property type="term" value="F:hydrolase activity"/>
    <property type="evidence" value="ECO:0007669"/>
    <property type="project" value="UniProtKB-KW"/>
</dbReference>
<reference evidence="6 7" key="1">
    <citation type="journal article" date="2014" name="Int. J. Syst. Evol. Microbiol.">
        <title>Complete genome sequence of Corynebacterium casei LMG S-19264T (=DSM 44701T), isolated from a smear-ripened cheese.</title>
        <authorList>
            <consortium name="US DOE Joint Genome Institute (JGI-PGF)"/>
            <person name="Walter F."/>
            <person name="Albersmeier A."/>
            <person name="Kalinowski J."/>
            <person name="Ruckert C."/>
        </authorList>
    </citation>
    <scope>NUCLEOTIDE SEQUENCE [LARGE SCALE GENOMIC DNA]</scope>
    <source>
        <strain evidence="6 7">CGMCC 1.12976</strain>
    </source>
</reference>
<feature type="region of interest" description="Disordered" evidence="4">
    <location>
        <begin position="1"/>
        <end position="25"/>
    </location>
</feature>
<evidence type="ECO:0000256" key="1">
    <source>
        <dbReference type="ARBA" id="ARBA00005964"/>
    </source>
</evidence>
<dbReference type="PANTHER" id="PTHR11559">
    <property type="entry name" value="CARBOXYLESTERASE"/>
    <property type="match status" value="1"/>
</dbReference>
<dbReference type="EMBL" id="BMGP01000003">
    <property type="protein sequence ID" value="GGF24959.1"/>
    <property type="molecule type" value="Genomic_DNA"/>
</dbReference>
<dbReference type="EC" id="3.1.1.-" evidence="3"/>
<dbReference type="InterPro" id="IPR050309">
    <property type="entry name" value="Type-B_Carboxylest/Lipase"/>
</dbReference>
<evidence type="ECO:0000256" key="4">
    <source>
        <dbReference type="SAM" id="MobiDB-lite"/>
    </source>
</evidence>
<dbReference type="InterPro" id="IPR019826">
    <property type="entry name" value="Carboxylesterase_B_AS"/>
</dbReference>
<evidence type="ECO:0000259" key="5">
    <source>
        <dbReference type="Pfam" id="PF00135"/>
    </source>
</evidence>
<evidence type="ECO:0000256" key="3">
    <source>
        <dbReference type="RuleBase" id="RU361235"/>
    </source>
</evidence>
<dbReference type="RefSeq" id="WP_188677114.1">
    <property type="nucleotide sequence ID" value="NZ_BMGP01000003.1"/>
</dbReference>
<sequence>MEQEDTSVVPEQVNEAEVPTQPEQTTVVPEQIVLPDQSVDPGFQRAPADAPTVDVETPLGTLRGSIEGELQRFRGIRYATAARFEAPTPVEAWSGVHEALGDGPMCPQPKFGLSLLALPKRIPPMNEDCFFLNITKPAAASETPRPVMVWIHGGAYVNGAGGGQIYDPSRIAADGDVIVVGINYRLGVFGFLPIEGVAPANLGMHDQLTALEWVKNNIASFGGDPENITLFGQSAGADAIAHLLAVPEADDLYHRVILQSPPLGLNVGREKLAPQLSANFVAALGRNDRAADPRIAPVLDMLHAQVAAMKGLDGDRLTSGMPYAPTPGVWPIAPASERAERLARRAPQIEAIIGYNRDDFSPFIDAVKALRVAQASRALRPLTEPVTYALTMRGFGTPSLRLAAELDAAGAEVYTYRFDWRPAGTQWGACHCIELPFFWADEEYWRGSPMLGGVKWADLDRFGRVLRRTWAGFARTGRVSEISNPNFSLKRRRNRRTTA</sequence>
<dbReference type="PROSITE" id="PS00122">
    <property type="entry name" value="CARBOXYLESTERASE_B_1"/>
    <property type="match status" value="1"/>
</dbReference>
<evidence type="ECO:0000313" key="6">
    <source>
        <dbReference type="EMBL" id="GGF24959.1"/>
    </source>
</evidence>
<dbReference type="InterPro" id="IPR029058">
    <property type="entry name" value="AB_hydrolase_fold"/>
</dbReference>
<evidence type="ECO:0000313" key="7">
    <source>
        <dbReference type="Proteomes" id="UP000598775"/>
    </source>
</evidence>
<gene>
    <name evidence="6" type="ORF">GCM10011399_18070</name>
</gene>
<organism evidence="6 7">
    <name type="scientific">Subtercola lobariae</name>
    <dbReference type="NCBI Taxonomy" id="1588641"/>
    <lineage>
        <taxon>Bacteria</taxon>
        <taxon>Bacillati</taxon>
        <taxon>Actinomycetota</taxon>
        <taxon>Actinomycetes</taxon>
        <taxon>Micrococcales</taxon>
        <taxon>Microbacteriaceae</taxon>
        <taxon>Subtercola</taxon>
    </lineage>
</organism>